<evidence type="ECO:0000313" key="3">
    <source>
        <dbReference type="Proteomes" id="UP001365542"/>
    </source>
</evidence>
<feature type="region of interest" description="Disordered" evidence="1">
    <location>
        <begin position="1"/>
        <end position="99"/>
    </location>
</feature>
<comment type="caution">
    <text evidence="2">The sequence shown here is derived from an EMBL/GenBank/DDBJ whole genome shotgun (WGS) entry which is preliminary data.</text>
</comment>
<name>A0AAV9XQX8_9PEZI</name>
<organism evidence="2 3">
    <name type="scientific">Orbilia ellipsospora</name>
    <dbReference type="NCBI Taxonomy" id="2528407"/>
    <lineage>
        <taxon>Eukaryota</taxon>
        <taxon>Fungi</taxon>
        <taxon>Dikarya</taxon>
        <taxon>Ascomycota</taxon>
        <taxon>Pezizomycotina</taxon>
        <taxon>Orbiliomycetes</taxon>
        <taxon>Orbiliales</taxon>
        <taxon>Orbiliaceae</taxon>
        <taxon>Orbilia</taxon>
    </lineage>
</organism>
<proteinExistence type="predicted"/>
<dbReference type="EMBL" id="JAVHJO010000001">
    <property type="protein sequence ID" value="KAK6544502.1"/>
    <property type="molecule type" value="Genomic_DNA"/>
</dbReference>
<evidence type="ECO:0000256" key="1">
    <source>
        <dbReference type="SAM" id="MobiDB-lite"/>
    </source>
</evidence>
<feature type="compositionally biased region" description="Basic and acidic residues" evidence="1">
    <location>
        <begin position="61"/>
        <end position="85"/>
    </location>
</feature>
<feature type="compositionally biased region" description="Basic residues" evidence="1">
    <location>
        <begin position="409"/>
        <end position="418"/>
    </location>
</feature>
<dbReference type="Gene3D" id="1.10.287.1490">
    <property type="match status" value="1"/>
</dbReference>
<dbReference type="Proteomes" id="UP001365542">
    <property type="component" value="Unassembled WGS sequence"/>
</dbReference>
<feature type="compositionally biased region" description="Polar residues" evidence="1">
    <location>
        <begin position="370"/>
        <end position="381"/>
    </location>
</feature>
<sequence>MATATESVPDIMTSGTPDPHRASTAPTEESASGVGLSDHRQTFHHHPPPPENEDEDEEMEDQYHHEDHQPEDIPEPPPHEDENAHEPPPPAPVPDNLTPAAEYLMGIMAEFRKLEGKLESLLTEHTKVRDENEDLRTRPPPQDPALLSELETLQTKYNKVKKLYFQKETQIEELTKENEALRGDVDELEAIKGENQELNRDLDIMVQERDAMKGELEDVTRERDSLVRQRDAMEREREAINRERDAVVRDRDQMEKEKEEAVQHREDAIIERDDARQDRENLQNRIKDLEDEVAKLQAQANTPANGVRDKRVSASAHNSTGSDYPQEILKLKYDKVKRLYYEQQKTISHLEERLRIADARGEDEYVAPSRTESMVSRSNSKGKQRAPYVSPDREGGSVKSSSTTDTAPQRRRSVRTTGRRGASLERDRMSTGTDEDVI</sequence>
<reference evidence="2 3" key="1">
    <citation type="submission" date="2019-10" db="EMBL/GenBank/DDBJ databases">
        <authorList>
            <person name="Palmer J.M."/>
        </authorList>
    </citation>
    <scope>NUCLEOTIDE SEQUENCE [LARGE SCALE GENOMIC DNA]</scope>
    <source>
        <strain evidence="2 3">TWF694</strain>
    </source>
</reference>
<feature type="compositionally biased region" description="Acidic residues" evidence="1">
    <location>
        <begin position="51"/>
        <end position="60"/>
    </location>
</feature>
<feature type="region of interest" description="Disordered" evidence="1">
    <location>
        <begin position="355"/>
        <end position="438"/>
    </location>
</feature>
<accession>A0AAV9XQX8</accession>
<feature type="region of interest" description="Disordered" evidence="1">
    <location>
        <begin position="124"/>
        <end position="145"/>
    </location>
</feature>
<feature type="compositionally biased region" description="Polar residues" evidence="1">
    <location>
        <begin position="398"/>
        <end position="407"/>
    </location>
</feature>
<feature type="region of interest" description="Disordered" evidence="1">
    <location>
        <begin position="298"/>
        <end position="326"/>
    </location>
</feature>
<feature type="region of interest" description="Disordered" evidence="1">
    <location>
        <begin position="215"/>
        <end position="276"/>
    </location>
</feature>
<protein>
    <submittedName>
        <fullName evidence="2">Uncharacterized protein</fullName>
    </submittedName>
</protein>
<dbReference type="AlphaFoldDB" id="A0AAV9XQX8"/>
<gene>
    <name evidence="2" type="ORF">TWF694_001196</name>
</gene>
<evidence type="ECO:0000313" key="2">
    <source>
        <dbReference type="EMBL" id="KAK6544502.1"/>
    </source>
</evidence>
<keyword evidence="3" id="KW-1185">Reference proteome</keyword>
<feature type="compositionally biased region" description="Basic and acidic residues" evidence="1">
    <location>
        <begin position="124"/>
        <end position="137"/>
    </location>
</feature>